<gene>
    <name evidence="2" type="ORF">PXEA_LOCUS20667</name>
</gene>
<feature type="compositionally biased region" description="Basic and acidic residues" evidence="1">
    <location>
        <begin position="84"/>
        <end position="100"/>
    </location>
</feature>
<sequence length="157" mass="16519">MPSGQVLSVVNLFDDAFLRLLSTPVLSELYHSLGRLVHSQLNGAQQASESQVLALDTSSPQQHALPDLPGPKTDSEGLTSSSLRKSDGIGEPMTDDKESNLHPVAAVGSLGVVAKSQHVALIAPTYQSGPDVQESLPSQGLTLDWSSGLTWPGKPVE</sequence>
<feature type="region of interest" description="Disordered" evidence="1">
    <location>
        <begin position="128"/>
        <end position="157"/>
    </location>
</feature>
<dbReference type="AlphaFoldDB" id="A0A3S5BK42"/>
<evidence type="ECO:0000313" key="2">
    <source>
        <dbReference type="EMBL" id="VEL27227.1"/>
    </source>
</evidence>
<feature type="compositionally biased region" description="Polar residues" evidence="1">
    <location>
        <begin position="128"/>
        <end position="149"/>
    </location>
</feature>
<feature type="compositionally biased region" description="Polar residues" evidence="1">
    <location>
        <begin position="48"/>
        <end position="62"/>
    </location>
</feature>
<organism evidence="2 3">
    <name type="scientific">Protopolystoma xenopodis</name>
    <dbReference type="NCBI Taxonomy" id="117903"/>
    <lineage>
        <taxon>Eukaryota</taxon>
        <taxon>Metazoa</taxon>
        <taxon>Spiralia</taxon>
        <taxon>Lophotrochozoa</taxon>
        <taxon>Platyhelminthes</taxon>
        <taxon>Monogenea</taxon>
        <taxon>Polyopisthocotylea</taxon>
        <taxon>Polystomatidea</taxon>
        <taxon>Polystomatidae</taxon>
        <taxon>Protopolystoma</taxon>
    </lineage>
</organism>
<evidence type="ECO:0000313" key="3">
    <source>
        <dbReference type="Proteomes" id="UP000784294"/>
    </source>
</evidence>
<feature type="region of interest" description="Disordered" evidence="1">
    <location>
        <begin position="48"/>
        <end position="102"/>
    </location>
</feature>
<reference evidence="2" key="1">
    <citation type="submission" date="2018-11" db="EMBL/GenBank/DDBJ databases">
        <authorList>
            <consortium name="Pathogen Informatics"/>
        </authorList>
    </citation>
    <scope>NUCLEOTIDE SEQUENCE</scope>
</reference>
<keyword evidence="3" id="KW-1185">Reference proteome</keyword>
<evidence type="ECO:0000256" key="1">
    <source>
        <dbReference type="SAM" id="MobiDB-lite"/>
    </source>
</evidence>
<name>A0A3S5BK42_9PLAT</name>
<comment type="caution">
    <text evidence="2">The sequence shown here is derived from an EMBL/GenBank/DDBJ whole genome shotgun (WGS) entry which is preliminary data.</text>
</comment>
<protein>
    <submittedName>
        <fullName evidence="2">Uncharacterized protein</fullName>
    </submittedName>
</protein>
<accession>A0A3S5BK42</accession>
<dbReference type="EMBL" id="CAAALY010085764">
    <property type="protein sequence ID" value="VEL27227.1"/>
    <property type="molecule type" value="Genomic_DNA"/>
</dbReference>
<proteinExistence type="predicted"/>
<dbReference type="Proteomes" id="UP000784294">
    <property type="component" value="Unassembled WGS sequence"/>
</dbReference>